<organism evidence="1 2">
    <name type="scientific">Dreissena polymorpha</name>
    <name type="common">Zebra mussel</name>
    <name type="synonym">Mytilus polymorpha</name>
    <dbReference type="NCBI Taxonomy" id="45954"/>
    <lineage>
        <taxon>Eukaryota</taxon>
        <taxon>Metazoa</taxon>
        <taxon>Spiralia</taxon>
        <taxon>Lophotrochozoa</taxon>
        <taxon>Mollusca</taxon>
        <taxon>Bivalvia</taxon>
        <taxon>Autobranchia</taxon>
        <taxon>Heteroconchia</taxon>
        <taxon>Euheterodonta</taxon>
        <taxon>Imparidentia</taxon>
        <taxon>Neoheterodontei</taxon>
        <taxon>Myida</taxon>
        <taxon>Dreissenoidea</taxon>
        <taxon>Dreissenidae</taxon>
        <taxon>Dreissena</taxon>
    </lineage>
</organism>
<keyword evidence="2" id="KW-1185">Reference proteome</keyword>
<dbReference type="AlphaFoldDB" id="A0A9D4GY29"/>
<evidence type="ECO:0000313" key="2">
    <source>
        <dbReference type="Proteomes" id="UP000828390"/>
    </source>
</evidence>
<dbReference type="Proteomes" id="UP000828390">
    <property type="component" value="Unassembled WGS sequence"/>
</dbReference>
<gene>
    <name evidence="1" type="ORF">DPMN_126844</name>
</gene>
<name>A0A9D4GY29_DREPO</name>
<evidence type="ECO:0000313" key="1">
    <source>
        <dbReference type="EMBL" id="KAH3824982.1"/>
    </source>
</evidence>
<reference evidence="1" key="1">
    <citation type="journal article" date="2019" name="bioRxiv">
        <title>The Genome of the Zebra Mussel, Dreissena polymorpha: A Resource for Invasive Species Research.</title>
        <authorList>
            <person name="McCartney M.A."/>
            <person name="Auch B."/>
            <person name="Kono T."/>
            <person name="Mallez S."/>
            <person name="Zhang Y."/>
            <person name="Obille A."/>
            <person name="Becker A."/>
            <person name="Abrahante J.E."/>
            <person name="Garbe J."/>
            <person name="Badalamenti J.P."/>
            <person name="Herman A."/>
            <person name="Mangelson H."/>
            <person name="Liachko I."/>
            <person name="Sullivan S."/>
            <person name="Sone E.D."/>
            <person name="Koren S."/>
            <person name="Silverstein K.A.T."/>
            <person name="Beckman K.B."/>
            <person name="Gohl D.M."/>
        </authorList>
    </citation>
    <scope>NUCLEOTIDE SEQUENCE</scope>
    <source>
        <strain evidence="1">Duluth1</strain>
        <tissue evidence="1">Whole animal</tissue>
    </source>
</reference>
<protein>
    <submittedName>
        <fullName evidence="1">Uncharacterized protein</fullName>
    </submittedName>
</protein>
<reference evidence="1" key="2">
    <citation type="submission" date="2020-11" db="EMBL/GenBank/DDBJ databases">
        <authorList>
            <person name="McCartney M.A."/>
            <person name="Auch B."/>
            <person name="Kono T."/>
            <person name="Mallez S."/>
            <person name="Becker A."/>
            <person name="Gohl D.M."/>
            <person name="Silverstein K.A.T."/>
            <person name="Koren S."/>
            <person name="Bechman K.B."/>
            <person name="Herman A."/>
            <person name="Abrahante J.E."/>
            <person name="Garbe J."/>
        </authorList>
    </citation>
    <scope>NUCLEOTIDE SEQUENCE</scope>
    <source>
        <strain evidence="1">Duluth1</strain>
        <tissue evidence="1">Whole animal</tissue>
    </source>
</reference>
<proteinExistence type="predicted"/>
<accession>A0A9D4GY29</accession>
<comment type="caution">
    <text evidence="1">The sequence shown here is derived from an EMBL/GenBank/DDBJ whole genome shotgun (WGS) entry which is preliminary data.</text>
</comment>
<sequence length="88" mass="9764">MDSHTAALLQDGRLILNLYSSYVLCVYVPGLRDPGTDTSLFQLCSSLASFLNPLFLGYEGIENLQCSWSYDSCGETWTRFSGIAEDLI</sequence>
<dbReference type="EMBL" id="JAIWYP010000005">
    <property type="protein sequence ID" value="KAH3824982.1"/>
    <property type="molecule type" value="Genomic_DNA"/>
</dbReference>